<accession>A0A1I8MMJ8</accession>
<name>A0A1I8MMJ8_MUSDO</name>
<evidence type="ECO:0000256" key="1">
    <source>
        <dbReference type="SAM" id="SignalP"/>
    </source>
</evidence>
<dbReference type="GeneID" id="101895396"/>
<dbReference type="RefSeq" id="XP_005190799.1">
    <property type="nucleotide sequence ID" value="XM_005190742.3"/>
</dbReference>
<reference evidence="4" key="2">
    <citation type="submission" date="2025-04" db="UniProtKB">
        <authorList>
            <consortium name="RefSeq"/>
        </authorList>
    </citation>
    <scope>IDENTIFICATION</scope>
    <source>
        <strain evidence="4">Aabys</strain>
    </source>
</reference>
<reference evidence="2" key="1">
    <citation type="submission" date="2020-05" db="UniProtKB">
        <authorList>
            <consortium name="EnsemblMetazoa"/>
        </authorList>
    </citation>
    <scope>IDENTIFICATION</scope>
    <source>
        <strain evidence="2">Aabys</strain>
    </source>
</reference>
<dbReference type="Proteomes" id="UP001652621">
    <property type="component" value="Unplaced"/>
</dbReference>
<organism evidence="2">
    <name type="scientific">Musca domestica</name>
    <name type="common">House fly</name>
    <dbReference type="NCBI Taxonomy" id="7370"/>
    <lineage>
        <taxon>Eukaryota</taxon>
        <taxon>Metazoa</taxon>
        <taxon>Ecdysozoa</taxon>
        <taxon>Arthropoda</taxon>
        <taxon>Hexapoda</taxon>
        <taxon>Insecta</taxon>
        <taxon>Pterygota</taxon>
        <taxon>Neoptera</taxon>
        <taxon>Endopterygota</taxon>
        <taxon>Diptera</taxon>
        <taxon>Brachycera</taxon>
        <taxon>Muscomorpha</taxon>
        <taxon>Muscoidea</taxon>
        <taxon>Muscidae</taxon>
        <taxon>Musca</taxon>
    </lineage>
</organism>
<dbReference type="InterPro" id="IPR010629">
    <property type="entry name" value="Ins_allergen"/>
</dbReference>
<proteinExistence type="predicted"/>
<gene>
    <name evidence="2" type="primary">101895396</name>
    <name evidence="4" type="synonym">LOC101895396</name>
</gene>
<dbReference type="PANTHER" id="PTHR21163">
    <property type="entry name" value="PROTEIN G12"/>
    <property type="match status" value="1"/>
</dbReference>
<evidence type="ECO:0000313" key="4">
    <source>
        <dbReference type="RefSeq" id="XP_005190799.1"/>
    </source>
</evidence>
<dbReference type="AlphaFoldDB" id="A0A1I8MMJ8"/>
<sequence>MKCITVLALILSCTMGSMALVAAPNGPAVVIPTPPPAPTLSQDLTEILAMLNPIQIRQLMTRYLLNDAQFQAFVRIINSQDAFMTYMRFRSQPEVLTFLSWVRTQIMLSGGEFQLEESEEPMTIINPVPFWANTVFGWQGFANEFLLYYPDNVIRTHINMKVAQNGIFTQFWHRLNALKPVYERVIALPEAQRVAAALQKNGIDVVQLDNFIRNQFGWQMPPTLVPSTPVSSVASVEPSVAAPLVPVV</sequence>
<dbReference type="EnsemblMetazoa" id="MDOA006525-RA">
    <property type="protein sequence ID" value="MDOA006525-PA"/>
    <property type="gene ID" value="MDOA006525"/>
</dbReference>
<evidence type="ECO:0000313" key="2">
    <source>
        <dbReference type="EnsemblMetazoa" id="MDOA006525-PA"/>
    </source>
</evidence>
<dbReference type="OrthoDB" id="7882129at2759"/>
<feature type="signal peptide" evidence="1">
    <location>
        <begin position="1"/>
        <end position="19"/>
    </location>
</feature>
<keyword evidence="3" id="KW-1185">Reference proteome</keyword>
<dbReference type="eggNOG" id="ENOG502T8ZN">
    <property type="taxonomic scope" value="Eukaryota"/>
</dbReference>
<dbReference type="VEuPathDB" id="VectorBase:MDOMA2_015745"/>
<dbReference type="PANTHER" id="PTHR21163:SF0">
    <property type="entry name" value="GH08205P-RELATED"/>
    <property type="match status" value="1"/>
</dbReference>
<protein>
    <submittedName>
        <fullName evidence="4">Uncharacterized protein LOC101895396</fullName>
    </submittedName>
</protein>
<keyword evidence="1" id="KW-0732">Signal</keyword>
<evidence type="ECO:0000313" key="3">
    <source>
        <dbReference type="Proteomes" id="UP001652621"/>
    </source>
</evidence>
<feature type="chain" id="PRO_5044560564" evidence="1">
    <location>
        <begin position="20"/>
        <end position="248"/>
    </location>
</feature>
<dbReference type="KEGG" id="mde:101895396"/>
<dbReference type="VEuPathDB" id="VectorBase:MDOA006525"/>
<dbReference type="Pfam" id="PF06757">
    <property type="entry name" value="Ins_allergen_rp"/>
    <property type="match status" value="1"/>
</dbReference>